<evidence type="ECO:0000259" key="9">
    <source>
        <dbReference type="Pfam" id="PF16916"/>
    </source>
</evidence>
<dbReference type="InterPro" id="IPR036837">
    <property type="entry name" value="Cation_efflux_CTD_sf"/>
</dbReference>
<evidence type="ECO:0000256" key="2">
    <source>
        <dbReference type="ARBA" id="ARBA00008114"/>
    </source>
</evidence>
<reference evidence="10" key="1">
    <citation type="journal article" date="2014" name="Int. J. Syst. Evol. Microbiol.">
        <title>Complete genome sequence of Corynebacterium casei LMG S-19264T (=DSM 44701T), isolated from a smear-ripened cheese.</title>
        <authorList>
            <consortium name="US DOE Joint Genome Institute (JGI-PGF)"/>
            <person name="Walter F."/>
            <person name="Albersmeier A."/>
            <person name="Kalinowski J."/>
            <person name="Ruckert C."/>
        </authorList>
    </citation>
    <scope>NUCLEOTIDE SEQUENCE</scope>
    <source>
        <strain evidence="10">CGMCC 1.15179</strain>
    </source>
</reference>
<accession>A0A8J2VBN9</accession>
<dbReference type="SUPFAM" id="SSF160240">
    <property type="entry name" value="Cation efflux protein cytoplasmic domain-like"/>
    <property type="match status" value="1"/>
</dbReference>
<evidence type="ECO:0000313" key="10">
    <source>
        <dbReference type="EMBL" id="GGE08663.1"/>
    </source>
</evidence>
<dbReference type="AlphaFoldDB" id="A0A8J2VBN9"/>
<keyword evidence="11" id="KW-1185">Reference proteome</keyword>
<feature type="domain" description="Cation efflux protein transmembrane" evidence="8">
    <location>
        <begin position="11"/>
        <end position="203"/>
    </location>
</feature>
<dbReference type="Pfam" id="PF01545">
    <property type="entry name" value="Cation_efflux"/>
    <property type="match status" value="1"/>
</dbReference>
<dbReference type="InterPro" id="IPR002524">
    <property type="entry name" value="Cation_efflux"/>
</dbReference>
<evidence type="ECO:0000256" key="6">
    <source>
        <dbReference type="ARBA" id="ARBA00023136"/>
    </source>
</evidence>
<dbReference type="NCBIfam" id="TIGR01297">
    <property type="entry name" value="CDF"/>
    <property type="match status" value="1"/>
</dbReference>
<dbReference type="Gene3D" id="3.30.70.1350">
    <property type="entry name" value="Cation efflux protein, cytoplasmic domain"/>
    <property type="match status" value="1"/>
</dbReference>
<evidence type="ECO:0000256" key="7">
    <source>
        <dbReference type="SAM" id="Phobius"/>
    </source>
</evidence>
<evidence type="ECO:0000256" key="5">
    <source>
        <dbReference type="ARBA" id="ARBA00022989"/>
    </source>
</evidence>
<name>A0A8J2VBN9_9BACL</name>
<dbReference type="InterPro" id="IPR027469">
    <property type="entry name" value="Cation_efflux_TMD_sf"/>
</dbReference>
<comment type="similarity">
    <text evidence="2">Belongs to the cation diffusion facilitator (CDF) transporter (TC 2.A.4) family.</text>
</comment>
<feature type="transmembrane region" description="Helical" evidence="7">
    <location>
        <begin position="12"/>
        <end position="32"/>
    </location>
</feature>
<dbReference type="RefSeq" id="WP_188646550.1">
    <property type="nucleotide sequence ID" value="NZ_BMHQ01000002.1"/>
</dbReference>
<keyword evidence="4 7" id="KW-0812">Transmembrane</keyword>
<comment type="subcellular location">
    <subcellularLocation>
        <location evidence="1">Membrane</location>
        <topology evidence="1">Multi-pass membrane protein</topology>
    </subcellularLocation>
</comment>
<dbReference type="PANTHER" id="PTHR43840">
    <property type="entry name" value="MITOCHONDRIAL METAL TRANSPORTER 1-RELATED"/>
    <property type="match status" value="1"/>
</dbReference>
<organism evidence="10 11">
    <name type="scientific">Marinithermofilum abyssi</name>
    <dbReference type="NCBI Taxonomy" id="1571185"/>
    <lineage>
        <taxon>Bacteria</taxon>
        <taxon>Bacillati</taxon>
        <taxon>Bacillota</taxon>
        <taxon>Bacilli</taxon>
        <taxon>Bacillales</taxon>
        <taxon>Thermoactinomycetaceae</taxon>
        <taxon>Marinithermofilum</taxon>
    </lineage>
</organism>
<keyword evidence="5 7" id="KW-1133">Transmembrane helix</keyword>
<evidence type="ECO:0000313" key="11">
    <source>
        <dbReference type="Proteomes" id="UP000625210"/>
    </source>
</evidence>
<keyword evidence="6 7" id="KW-0472">Membrane</keyword>
<dbReference type="InterPro" id="IPR050291">
    <property type="entry name" value="CDF_Transporter"/>
</dbReference>
<evidence type="ECO:0000256" key="3">
    <source>
        <dbReference type="ARBA" id="ARBA00022448"/>
    </source>
</evidence>
<dbReference type="EMBL" id="BMHQ01000002">
    <property type="protein sequence ID" value="GGE08663.1"/>
    <property type="molecule type" value="Genomic_DNA"/>
</dbReference>
<dbReference type="Pfam" id="PF16916">
    <property type="entry name" value="ZT_dimer"/>
    <property type="match status" value="1"/>
</dbReference>
<dbReference type="SUPFAM" id="SSF161111">
    <property type="entry name" value="Cation efflux protein transmembrane domain-like"/>
    <property type="match status" value="1"/>
</dbReference>
<dbReference type="PANTHER" id="PTHR43840:SF50">
    <property type="entry name" value="MANGANESE EFFLUX SYSTEM PROTEIN MNES"/>
    <property type="match status" value="1"/>
</dbReference>
<evidence type="ECO:0000256" key="4">
    <source>
        <dbReference type="ARBA" id="ARBA00022692"/>
    </source>
</evidence>
<gene>
    <name evidence="10" type="primary">yeaB</name>
    <name evidence="10" type="ORF">GCM10011571_07460</name>
</gene>
<feature type="transmembrane region" description="Helical" evidence="7">
    <location>
        <begin position="82"/>
        <end position="101"/>
    </location>
</feature>
<comment type="caution">
    <text evidence="10">The sequence shown here is derived from an EMBL/GenBank/DDBJ whole genome shotgun (WGS) entry which is preliminary data.</text>
</comment>
<dbReference type="GO" id="GO:0016020">
    <property type="term" value="C:membrane"/>
    <property type="evidence" value="ECO:0007669"/>
    <property type="project" value="UniProtKB-SubCell"/>
</dbReference>
<evidence type="ECO:0000259" key="8">
    <source>
        <dbReference type="Pfam" id="PF01545"/>
    </source>
</evidence>
<dbReference type="Gene3D" id="1.20.1510.10">
    <property type="entry name" value="Cation efflux protein transmembrane domain"/>
    <property type="match status" value="1"/>
</dbReference>
<dbReference type="Proteomes" id="UP000625210">
    <property type="component" value="Unassembled WGS sequence"/>
</dbReference>
<feature type="transmembrane region" description="Helical" evidence="7">
    <location>
        <begin position="113"/>
        <end position="132"/>
    </location>
</feature>
<protein>
    <submittedName>
        <fullName evidence="10">Putative transporter YeaB</fullName>
    </submittedName>
</protein>
<dbReference type="GO" id="GO:0008324">
    <property type="term" value="F:monoatomic cation transmembrane transporter activity"/>
    <property type="evidence" value="ECO:0007669"/>
    <property type="project" value="InterPro"/>
</dbReference>
<dbReference type="FunFam" id="1.20.1510.10:FF:000006">
    <property type="entry name" value="Divalent cation efflux transporter"/>
    <property type="match status" value="1"/>
</dbReference>
<evidence type="ECO:0000256" key="1">
    <source>
        <dbReference type="ARBA" id="ARBA00004141"/>
    </source>
</evidence>
<keyword evidence="3" id="KW-0813">Transport</keyword>
<feature type="transmembrane region" description="Helical" evidence="7">
    <location>
        <begin position="44"/>
        <end position="61"/>
    </location>
</feature>
<dbReference type="InterPro" id="IPR027470">
    <property type="entry name" value="Cation_efflux_CTD"/>
</dbReference>
<sequence>MKHTCQAETGVWASIGAYLFLVLIKLGAGYAAHSESVTADGWNNFTDILASVGLLIGIKIAQKPRDPDHPYGHSRAETVSSLLASFIMASIGLQVLFQAGDSALNGRGEAPDWTAAVVGMGGAAVMTGVYLFNSRLAEKTRSQALHAAARDNLSDALVSLGTAVAVLGSHWKLPWLDPAAALIVGSMILKTAWDIFRDTAHRLTDGFHPDRLKEYETTIHQIPGVKKVIDLKGRYQGNEVVLDVTIEVNADLSVKDSHDITDAIEQKMCSQYRVYNTHIHVEPDA</sequence>
<proteinExistence type="inferred from homology"/>
<dbReference type="InterPro" id="IPR058533">
    <property type="entry name" value="Cation_efflux_TM"/>
</dbReference>
<reference evidence="10" key="2">
    <citation type="submission" date="2020-09" db="EMBL/GenBank/DDBJ databases">
        <authorList>
            <person name="Sun Q."/>
            <person name="Zhou Y."/>
        </authorList>
    </citation>
    <scope>NUCLEOTIDE SEQUENCE</scope>
    <source>
        <strain evidence="10">CGMCC 1.15179</strain>
    </source>
</reference>
<feature type="domain" description="Cation efflux protein cytoplasmic" evidence="9">
    <location>
        <begin position="210"/>
        <end position="283"/>
    </location>
</feature>